<dbReference type="PROSITE" id="PS50878">
    <property type="entry name" value="RT_POL"/>
    <property type="match status" value="1"/>
</dbReference>
<dbReference type="InterPro" id="IPR051083">
    <property type="entry name" value="GrpII_Intron_Splice-Mob/Def"/>
</dbReference>
<accession>A0A4U0RPN2</accession>
<sequence length="157" mass="18192">MRFPPPTLLVVLCHSQEQAHQAKAKLAEWLAPRGLVFNEDKTQIVHLKDGFDFLGFNVRRYRRKLLIKPSKAAVGRLRKRLADEMRTLRGSNAMAVVAKLNPIIRGWAAYYRGVVSSKMFSSLDNYLWRLQYKWATWTLRLPKTSSLQVKQHVDTRG</sequence>
<evidence type="ECO:0000259" key="1">
    <source>
        <dbReference type="PROSITE" id="PS50878"/>
    </source>
</evidence>
<dbReference type="SUPFAM" id="SSF56672">
    <property type="entry name" value="DNA/RNA polymerases"/>
    <property type="match status" value="1"/>
</dbReference>
<dbReference type="AlphaFoldDB" id="A0A4U0RPN2"/>
<gene>
    <name evidence="2" type="ORF">FCI23_49105</name>
</gene>
<dbReference type="EMBL" id="SUMC01000137">
    <property type="protein sequence ID" value="TJZ97891.1"/>
    <property type="molecule type" value="Genomic_DNA"/>
</dbReference>
<dbReference type="OrthoDB" id="9793236at2"/>
<dbReference type="InterPro" id="IPR000477">
    <property type="entry name" value="RT_dom"/>
</dbReference>
<dbReference type="InterPro" id="IPR013597">
    <property type="entry name" value="Mat_intron_G2"/>
</dbReference>
<keyword evidence="3" id="KW-1185">Reference proteome</keyword>
<dbReference type="Pfam" id="PF08388">
    <property type="entry name" value="GIIM"/>
    <property type="match status" value="1"/>
</dbReference>
<name>A0A4U0RPN2_9ACTN</name>
<evidence type="ECO:0000313" key="2">
    <source>
        <dbReference type="EMBL" id="TJZ97891.1"/>
    </source>
</evidence>
<feature type="domain" description="Reverse transcriptase" evidence="1">
    <location>
        <begin position="1"/>
        <end position="58"/>
    </location>
</feature>
<reference evidence="2 3" key="1">
    <citation type="submission" date="2019-04" db="EMBL/GenBank/DDBJ databases">
        <title>Streptomyces oryziradicis sp. nov., a novel actinomycete isolated from rhizosphere soil of rice (Oryza sativa L.).</title>
        <authorList>
            <person name="Li C."/>
        </authorList>
    </citation>
    <scope>NUCLEOTIDE SEQUENCE [LARGE SCALE GENOMIC DNA]</scope>
    <source>
        <strain evidence="2 3">NEAU-C40</strain>
    </source>
</reference>
<proteinExistence type="predicted"/>
<dbReference type="PANTHER" id="PTHR34047:SF8">
    <property type="entry name" value="PROTEIN YKFC"/>
    <property type="match status" value="1"/>
</dbReference>
<dbReference type="Proteomes" id="UP000305778">
    <property type="component" value="Unassembled WGS sequence"/>
</dbReference>
<organism evidence="2 3">
    <name type="scientific">Actinacidiphila oryziradicis</name>
    <dbReference type="NCBI Taxonomy" id="2571141"/>
    <lineage>
        <taxon>Bacteria</taxon>
        <taxon>Bacillati</taxon>
        <taxon>Actinomycetota</taxon>
        <taxon>Actinomycetes</taxon>
        <taxon>Kitasatosporales</taxon>
        <taxon>Streptomycetaceae</taxon>
        <taxon>Actinacidiphila</taxon>
    </lineage>
</organism>
<dbReference type="InterPro" id="IPR043502">
    <property type="entry name" value="DNA/RNA_pol_sf"/>
</dbReference>
<protein>
    <recommendedName>
        <fullName evidence="1">Reverse transcriptase domain-containing protein</fullName>
    </recommendedName>
</protein>
<dbReference type="PANTHER" id="PTHR34047">
    <property type="entry name" value="NUCLEAR INTRON MATURASE 1, MITOCHONDRIAL-RELATED"/>
    <property type="match status" value="1"/>
</dbReference>
<evidence type="ECO:0000313" key="3">
    <source>
        <dbReference type="Proteomes" id="UP000305778"/>
    </source>
</evidence>
<comment type="caution">
    <text evidence="2">The sequence shown here is derived from an EMBL/GenBank/DDBJ whole genome shotgun (WGS) entry which is preliminary data.</text>
</comment>